<gene>
    <name evidence="1" type="ORF">Hypma_000395</name>
</gene>
<accession>A0A369JCT6</accession>
<evidence type="ECO:0000313" key="1">
    <source>
        <dbReference type="EMBL" id="RDB18417.1"/>
    </source>
</evidence>
<organism evidence="1 2">
    <name type="scientific">Hypsizygus marmoreus</name>
    <name type="common">White beech mushroom</name>
    <name type="synonym">Agaricus marmoreus</name>
    <dbReference type="NCBI Taxonomy" id="39966"/>
    <lineage>
        <taxon>Eukaryota</taxon>
        <taxon>Fungi</taxon>
        <taxon>Dikarya</taxon>
        <taxon>Basidiomycota</taxon>
        <taxon>Agaricomycotina</taxon>
        <taxon>Agaricomycetes</taxon>
        <taxon>Agaricomycetidae</taxon>
        <taxon>Agaricales</taxon>
        <taxon>Tricholomatineae</taxon>
        <taxon>Lyophyllaceae</taxon>
        <taxon>Hypsizygus</taxon>
    </lineage>
</organism>
<sequence length="150" mass="15774">MTTTTTTAEIVQPANPEPSTTTIAAEMLINVPVLAHVPPAASGGELVLVPLAEEKMVPVAEEKGEEWEKGVAVGEEESGKKVVEVGKVVGKEKADVLGAEENEIQKAEDGLVLETMEVVEKVKEKDKAEAEKVEEPIAFASVSVSPSVSV</sequence>
<proteinExistence type="predicted"/>
<name>A0A369JCT6_HYPMA</name>
<keyword evidence="2" id="KW-1185">Reference proteome</keyword>
<dbReference type="EMBL" id="LUEZ02000102">
    <property type="protein sequence ID" value="RDB18417.1"/>
    <property type="molecule type" value="Genomic_DNA"/>
</dbReference>
<comment type="caution">
    <text evidence="1">The sequence shown here is derived from an EMBL/GenBank/DDBJ whole genome shotgun (WGS) entry which is preliminary data.</text>
</comment>
<dbReference type="AlphaFoldDB" id="A0A369JCT6"/>
<dbReference type="InParanoid" id="A0A369JCT6"/>
<protein>
    <submittedName>
        <fullName evidence="1">Uncharacterized protein</fullName>
    </submittedName>
</protein>
<dbReference type="Proteomes" id="UP000076154">
    <property type="component" value="Unassembled WGS sequence"/>
</dbReference>
<evidence type="ECO:0000313" key="2">
    <source>
        <dbReference type="Proteomes" id="UP000076154"/>
    </source>
</evidence>
<reference evidence="1" key="1">
    <citation type="submission" date="2018-04" db="EMBL/GenBank/DDBJ databases">
        <title>Whole genome sequencing of Hypsizygus marmoreus.</title>
        <authorList>
            <person name="Choi I.-G."/>
            <person name="Min B."/>
            <person name="Kim J.-G."/>
            <person name="Kim S."/>
            <person name="Oh Y.-L."/>
            <person name="Kong W.-S."/>
            <person name="Park H."/>
            <person name="Jeong J."/>
            <person name="Song E.-S."/>
        </authorList>
    </citation>
    <scope>NUCLEOTIDE SEQUENCE [LARGE SCALE GENOMIC DNA]</scope>
    <source>
        <strain evidence="1">51987-8</strain>
    </source>
</reference>